<dbReference type="SMART" id="SM00342">
    <property type="entry name" value="HTH_ARAC"/>
    <property type="match status" value="1"/>
</dbReference>
<name>A0ABW7XC69_9NOCA</name>
<dbReference type="Pfam" id="PF01965">
    <property type="entry name" value="DJ-1_PfpI"/>
    <property type="match status" value="1"/>
</dbReference>
<organism evidence="4 5">
    <name type="scientific">Nocardia xishanensis</name>
    <dbReference type="NCBI Taxonomy" id="238964"/>
    <lineage>
        <taxon>Bacteria</taxon>
        <taxon>Bacillati</taxon>
        <taxon>Actinomycetota</taxon>
        <taxon>Actinomycetes</taxon>
        <taxon>Mycobacteriales</taxon>
        <taxon>Nocardiaceae</taxon>
        <taxon>Nocardia</taxon>
    </lineage>
</organism>
<comment type="caution">
    <text evidence="4">The sequence shown here is derived from an EMBL/GenBank/DDBJ whole genome shotgun (WGS) entry which is preliminary data.</text>
</comment>
<dbReference type="PANTHER" id="PTHR43130">
    <property type="entry name" value="ARAC-FAMILY TRANSCRIPTIONAL REGULATOR"/>
    <property type="match status" value="1"/>
</dbReference>
<feature type="domain" description="HTH araC/xylS-type" evidence="3">
    <location>
        <begin position="251"/>
        <end position="349"/>
    </location>
</feature>
<evidence type="ECO:0000313" key="5">
    <source>
        <dbReference type="Proteomes" id="UP001611415"/>
    </source>
</evidence>
<dbReference type="PANTHER" id="PTHR43130:SF11">
    <property type="entry name" value="TRANSCRIPTIONAL REGULATORY PROTEIN"/>
    <property type="match status" value="1"/>
</dbReference>
<dbReference type="InterPro" id="IPR052158">
    <property type="entry name" value="INH-QAR"/>
</dbReference>
<dbReference type="Gene3D" id="3.40.50.880">
    <property type="match status" value="1"/>
</dbReference>
<dbReference type="Pfam" id="PF12833">
    <property type="entry name" value="HTH_18"/>
    <property type="match status" value="1"/>
</dbReference>
<keyword evidence="1" id="KW-0805">Transcription regulation</keyword>
<dbReference type="InterPro" id="IPR009057">
    <property type="entry name" value="Homeodomain-like_sf"/>
</dbReference>
<proteinExistence type="predicted"/>
<dbReference type="Gene3D" id="1.10.10.60">
    <property type="entry name" value="Homeodomain-like"/>
    <property type="match status" value="1"/>
</dbReference>
<dbReference type="InterPro" id="IPR002818">
    <property type="entry name" value="DJ-1/PfpI"/>
</dbReference>
<keyword evidence="2" id="KW-0804">Transcription</keyword>
<dbReference type="SUPFAM" id="SSF46689">
    <property type="entry name" value="Homeodomain-like"/>
    <property type="match status" value="2"/>
</dbReference>
<sequence>MIAGLSGARSRYVTANRNISGIYDANDSVYAMEVSVLVYDGVFDSGLAAVLDVLDGANAMGHDLSDPPTWNVTTVGFESQIRTGAGHLVTTEPIERIEKSDLLIVPALAERRPEALLDRVGGIDLIPVRQLIVDMHERGTPIASACTGSFLLAEAGILDGRRATTSWWLAPIFRARYPAVGLDQSRMVVSGDGITTAGAAFGHVDLALAIVRLHSPTLADLVARYLVIDERPSQSVYTIPSALAQNDPVVAAFEQWVREHLADPIGIPDAAKSLGVSLRTLQRSVQRTIGTSPIRFIQDLRIEQASHLLRTTDLSLEVIARRVGYEHPNTLRVLLRERTGRTTTDLRGIAP</sequence>
<keyword evidence="5" id="KW-1185">Reference proteome</keyword>
<gene>
    <name evidence="4" type="ORF">ACH49W_35130</name>
</gene>
<evidence type="ECO:0000256" key="1">
    <source>
        <dbReference type="ARBA" id="ARBA00023015"/>
    </source>
</evidence>
<reference evidence="4 5" key="1">
    <citation type="submission" date="2024-10" db="EMBL/GenBank/DDBJ databases">
        <title>The Natural Products Discovery Center: Release of the First 8490 Sequenced Strains for Exploring Actinobacteria Biosynthetic Diversity.</title>
        <authorList>
            <person name="Kalkreuter E."/>
            <person name="Kautsar S.A."/>
            <person name="Yang D."/>
            <person name="Bader C.D."/>
            <person name="Teijaro C.N."/>
            <person name="Fluegel L."/>
            <person name="Davis C.M."/>
            <person name="Simpson J.R."/>
            <person name="Lauterbach L."/>
            <person name="Steele A.D."/>
            <person name="Gui C."/>
            <person name="Meng S."/>
            <person name="Li G."/>
            <person name="Viehrig K."/>
            <person name="Ye F."/>
            <person name="Su P."/>
            <person name="Kiefer A.F."/>
            <person name="Nichols A."/>
            <person name="Cepeda A.J."/>
            <person name="Yan W."/>
            <person name="Fan B."/>
            <person name="Jiang Y."/>
            <person name="Adhikari A."/>
            <person name="Zheng C.-J."/>
            <person name="Schuster L."/>
            <person name="Cowan T.M."/>
            <person name="Smanski M.J."/>
            <person name="Chevrette M.G."/>
            <person name="De Carvalho L.P.S."/>
            <person name="Shen B."/>
        </authorList>
    </citation>
    <scope>NUCLEOTIDE SEQUENCE [LARGE SCALE GENOMIC DNA]</scope>
    <source>
        <strain evidence="4 5">NPDC019275</strain>
    </source>
</reference>
<accession>A0ABW7XC69</accession>
<dbReference type="InterPro" id="IPR018060">
    <property type="entry name" value="HTH_AraC"/>
</dbReference>
<dbReference type="EMBL" id="JBIRYO010000045">
    <property type="protein sequence ID" value="MFI2478617.1"/>
    <property type="molecule type" value="Genomic_DNA"/>
</dbReference>
<dbReference type="SUPFAM" id="SSF52317">
    <property type="entry name" value="Class I glutamine amidotransferase-like"/>
    <property type="match status" value="1"/>
</dbReference>
<evidence type="ECO:0000256" key="2">
    <source>
        <dbReference type="ARBA" id="ARBA00023163"/>
    </source>
</evidence>
<dbReference type="PROSITE" id="PS01124">
    <property type="entry name" value="HTH_ARAC_FAMILY_2"/>
    <property type="match status" value="1"/>
</dbReference>
<dbReference type="RefSeq" id="WP_397096202.1">
    <property type="nucleotide sequence ID" value="NZ_JBIRYO010000045.1"/>
</dbReference>
<dbReference type="Proteomes" id="UP001611415">
    <property type="component" value="Unassembled WGS sequence"/>
</dbReference>
<dbReference type="InterPro" id="IPR029062">
    <property type="entry name" value="Class_I_gatase-like"/>
</dbReference>
<evidence type="ECO:0000313" key="4">
    <source>
        <dbReference type="EMBL" id="MFI2478617.1"/>
    </source>
</evidence>
<protein>
    <submittedName>
        <fullName evidence="4">GlxA family transcriptional regulator</fullName>
    </submittedName>
</protein>
<evidence type="ECO:0000259" key="3">
    <source>
        <dbReference type="PROSITE" id="PS01124"/>
    </source>
</evidence>